<accession>A0A0D7B9D0</accession>
<name>A0A0D7B9D0_9AGAR</name>
<protein>
    <submittedName>
        <fullName evidence="2">Uncharacterized protein</fullName>
    </submittedName>
</protein>
<proteinExistence type="predicted"/>
<gene>
    <name evidence="2" type="ORF">CYLTODRAFT_423143</name>
</gene>
<dbReference type="EMBL" id="KN880545">
    <property type="protein sequence ID" value="KIY66739.1"/>
    <property type="molecule type" value="Genomic_DNA"/>
</dbReference>
<reference evidence="2 3" key="1">
    <citation type="journal article" date="2015" name="Fungal Genet. Biol.">
        <title>Evolution of novel wood decay mechanisms in Agaricales revealed by the genome sequences of Fistulina hepatica and Cylindrobasidium torrendii.</title>
        <authorList>
            <person name="Floudas D."/>
            <person name="Held B.W."/>
            <person name="Riley R."/>
            <person name="Nagy L.G."/>
            <person name="Koehler G."/>
            <person name="Ransdell A.S."/>
            <person name="Younus H."/>
            <person name="Chow J."/>
            <person name="Chiniquy J."/>
            <person name="Lipzen A."/>
            <person name="Tritt A."/>
            <person name="Sun H."/>
            <person name="Haridas S."/>
            <person name="LaButti K."/>
            <person name="Ohm R.A."/>
            <person name="Kues U."/>
            <person name="Blanchette R.A."/>
            <person name="Grigoriev I.V."/>
            <person name="Minto R.E."/>
            <person name="Hibbett D.S."/>
        </authorList>
    </citation>
    <scope>NUCLEOTIDE SEQUENCE [LARGE SCALE GENOMIC DNA]</scope>
    <source>
        <strain evidence="2 3">FP15055 ss-10</strain>
    </source>
</reference>
<dbReference type="AlphaFoldDB" id="A0A0D7B9D0"/>
<evidence type="ECO:0000313" key="3">
    <source>
        <dbReference type="Proteomes" id="UP000054007"/>
    </source>
</evidence>
<feature type="region of interest" description="Disordered" evidence="1">
    <location>
        <begin position="1"/>
        <end position="54"/>
    </location>
</feature>
<dbReference type="Proteomes" id="UP000054007">
    <property type="component" value="Unassembled WGS sequence"/>
</dbReference>
<evidence type="ECO:0000256" key="1">
    <source>
        <dbReference type="SAM" id="MobiDB-lite"/>
    </source>
</evidence>
<sequence length="54" mass="5952">MKGKAELIPGVPGLSPTEKEGAGQRTNDSPNWRPGQDEREDAQSVERVYDGREL</sequence>
<evidence type="ECO:0000313" key="2">
    <source>
        <dbReference type="EMBL" id="KIY66739.1"/>
    </source>
</evidence>
<feature type="compositionally biased region" description="Basic and acidic residues" evidence="1">
    <location>
        <begin position="35"/>
        <end position="54"/>
    </location>
</feature>
<keyword evidence="3" id="KW-1185">Reference proteome</keyword>
<organism evidence="2 3">
    <name type="scientific">Cylindrobasidium torrendii FP15055 ss-10</name>
    <dbReference type="NCBI Taxonomy" id="1314674"/>
    <lineage>
        <taxon>Eukaryota</taxon>
        <taxon>Fungi</taxon>
        <taxon>Dikarya</taxon>
        <taxon>Basidiomycota</taxon>
        <taxon>Agaricomycotina</taxon>
        <taxon>Agaricomycetes</taxon>
        <taxon>Agaricomycetidae</taxon>
        <taxon>Agaricales</taxon>
        <taxon>Marasmiineae</taxon>
        <taxon>Physalacriaceae</taxon>
        <taxon>Cylindrobasidium</taxon>
    </lineage>
</organism>